<keyword evidence="4" id="KW-1185">Reference proteome</keyword>
<evidence type="ECO:0000256" key="2">
    <source>
        <dbReference type="SAM" id="SignalP"/>
    </source>
</evidence>
<accession>A0A3N4JE13</accession>
<gene>
    <name evidence="3" type="ORF">L873DRAFT_1791652</name>
</gene>
<protein>
    <submittedName>
        <fullName evidence="3">Uncharacterized protein</fullName>
    </submittedName>
</protein>
<dbReference type="AlphaFoldDB" id="A0A3N4JE13"/>
<reference evidence="3 4" key="1">
    <citation type="journal article" date="2018" name="Nat. Ecol. Evol.">
        <title>Pezizomycetes genomes reveal the molecular basis of ectomycorrhizal truffle lifestyle.</title>
        <authorList>
            <person name="Murat C."/>
            <person name="Payen T."/>
            <person name="Noel B."/>
            <person name="Kuo A."/>
            <person name="Morin E."/>
            <person name="Chen J."/>
            <person name="Kohler A."/>
            <person name="Krizsan K."/>
            <person name="Balestrini R."/>
            <person name="Da Silva C."/>
            <person name="Montanini B."/>
            <person name="Hainaut M."/>
            <person name="Levati E."/>
            <person name="Barry K.W."/>
            <person name="Belfiori B."/>
            <person name="Cichocki N."/>
            <person name="Clum A."/>
            <person name="Dockter R.B."/>
            <person name="Fauchery L."/>
            <person name="Guy J."/>
            <person name="Iotti M."/>
            <person name="Le Tacon F."/>
            <person name="Lindquist E.A."/>
            <person name="Lipzen A."/>
            <person name="Malagnac F."/>
            <person name="Mello A."/>
            <person name="Molinier V."/>
            <person name="Miyauchi S."/>
            <person name="Poulain J."/>
            <person name="Riccioni C."/>
            <person name="Rubini A."/>
            <person name="Sitrit Y."/>
            <person name="Splivallo R."/>
            <person name="Traeger S."/>
            <person name="Wang M."/>
            <person name="Zifcakova L."/>
            <person name="Wipf D."/>
            <person name="Zambonelli A."/>
            <person name="Paolocci F."/>
            <person name="Nowrousian M."/>
            <person name="Ottonello S."/>
            <person name="Baldrian P."/>
            <person name="Spatafora J.W."/>
            <person name="Henrissat B."/>
            <person name="Nagy L.G."/>
            <person name="Aury J.M."/>
            <person name="Wincker P."/>
            <person name="Grigoriev I.V."/>
            <person name="Bonfante P."/>
            <person name="Martin F.M."/>
        </authorList>
    </citation>
    <scope>NUCLEOTIDE SEQUENCE [LARGE SCALE GENOMIC DNA]</scope>
    <source>
        <strain evidence="3 4">120613-1</strain>
    </source>
</reference>
<dbReference type="Proteomes" id="UP000276215">
    <property type="component" value="Unassembled WGS sequence"/>
</dbReference>
<feature type="compositionally biased region" description="Polar residues" evidence="1">
    <location>
        <begin position="111"/>
        <end position="124"/>
    </location>
</feature>
<proteinExistence type="predicted"/>
<sequence length="124" mass="14093">MHSRAVFLLFLCFSLSGALAKIAYLTVPAHHTVGKLGYGSRSHGTRMGFETEEVEVVECTLGAHRMFDGWVVGVGDVFISRPLTYVQQRSGLPWHKRDKYDQYRKPPVQCDRSSANFKQQSRYP</sequence>
<evidence type="ECO:0000256" key="1">
    <source>
        <dbReference type="SAM" id="MobiDB-lite"/>
    </source>
</evidence>
<dbReference type="EMBL" id="ML120414">
    <property type="protein sequence ID" value="RPA96502.1"/>
    <property type="molecule type" value="Genomic_DNA"/>
</dbReference>
<feature type="signal peptide" evidence="2">
    <location>
        <begin position="1"/>
        <end position="20"/>
    </location>
</feature>
<organism evidence="3 4">
    <name type="scientific">Choiromyces venosus 120613-1</name>
    <dbReference type="NCBI Taxonomy" id="1336337"/>
    <lineage>
        <taxon>Eukaryota</taxon>
        <taxon>Fungi</taxon>
        <taxon>Dikarya</taxon>
        <taxon>Ascomycota</taxon>
        <taxon>Pezizomycotina</taxon>
        <taxon>Pezizomycetes</taxon>
        <taxon>Pezizales</taxon>
        <taxon>Tuberaceae</taxon>
        <taxon>Choiromyces</taxon>
    </lineage>
</organism>
<feature type="chain" id="PRO_5018246821" evidence="2">
    <location>
        <begin position="21"/>
        <end position="124"/>
    </location>
</feature>
<keyword evidence="2" id="KW-0732">Signal</keyword>
<feature type="region of interest" description="Disordered" evidence="1">
    <location>
        <begin position="97"/>
        <end position="124"/>
    </location>
</feature>
<name>A0A3N4JE13_9PEZI</name>
<evidence type="ECO:0000313" key="4">
    <source>
        <dbReference type="Proteomes" id="UP000276215"/>
    </source>
</evidence>
<evidence type="ECO:0000313" key="3">
    <source>
        <dbReference type="EMBL" id="RPA96502.1"/>
    </source>
</evidence>